<evidence type="ECO:0000313" key="3">
    <source>
        <dbReference type="Proteomes" id="UP000015380"/>
    </source>
</evidence>
<dbReference type="AlphaFoldDB" id="S5TXB0"/>
<keyword evidence="3" id="KW-1185">Reference proteome</keyword>
<accession>S5TXB0</accession>
<dbReference type="Proteomes" id="UP000015380">
    <property type="component" value="Chromosome"/>
</dbReference>
<evidence type="ECO:0000259" key="1">
    <source>
        <dbReference type="Pfam" id="PF07521"/>
    </source>
</evidence>
<dbReference type="KEGG" id="cza:CYCME_1304"/>
<dbReference type="InterPro" id="IPR011108">
    <property type="entry name" value="RMMBL"/>
</dbReference>
<dbReference type="HOGENOM" id="CLU_2860236_0_0_6"/>
<feature type="domain" description="Zn-dependent metallo-hydrolase RNA specificity" evidence="1">
    <location>
        <begin position="2"/>
        <end position="55"/>
    </location>
</feature>
<name>S5TXB0_9GAMM</name>
<sequence>MSSLSGQGDYLGIKHWLKQSRQPYDLKIQLVHGDLDALGGMRDHLRHTTTFNVDVAGYHNILTI</sequence>
<dbReference type="PATRIC" id="fig|1198232.3.peg.1299"/>
<dbReference type="Pfam" id="PF07521">
    <property type="entry name" value="RMMBL"/>
    <property type="match status" value="1"/>
</dbReference>
<dbReference type="EMBL" id="CP005996">
    <property type="protein sequence ID" value="AGS39633.1"/>
    <property type="molecule type" value="Genomic_DNA"/>
</dbReference>
<evidence type="ECO:0000313" key="2">
    <source>
        <dbReference type="EMBL" id="AGS39633.1"/>
    </source>
</evidence>
<reference evidence="3" key="2">
    <citation type="journal article" date="2016" name="Environ. Microbiol. Rep.">
        <title>Analysis of defence systems and a conjugative IncP-1 plasmid in the marine polyaromatic hydrocarbons-degrading bacterium Cycloclasticus sp. 78-ME.</title>
        <authorList>
            <person name="Yakimov M.M."/>
            <person name="Crisafi F."/>
            <person name="Messina E."/>
            <person name="Smedile F."/>
            <person name="Lopatina A."/>
            <person name="Denaro R."/>
            <person name="Pieper D.H."/>
            <person name="Golyshin P.N."/>
            <person name="Giuliano L."/>
        </authorList>
    </citation>
    <scope>NUCLEOTIDE SEQUENCE [LARGE SCALE GENOMIC DNA]</scope>
    <source>
        <strain evidence="3">78-ME</strain>
    </source>
</reference>
<gene>
    <name evidence="2" type="ORF">CYCME_1304</name>
</gene>
<protein>
    <submittedName>
        <fullName evidence="2">Metallo-beta-lactamase family protein, RNA-specific</fullName>
    </submittedName>
</protein>
<organism evidence="2 3">
    <name type="scientific">Cycloclasticus zancles 78-ME</name>
    <dbReference type="NCBI Taxonomy" id="1198232"/>
    <lineage>
        <taxon>Bacteria</taxon>
        <taxon>Pseudomonadati</taxon>
        <taxon>Pseudomonadota</taxon>
        <taxon>Gammaproteobacteria</taxon>
        <taxon>Thiotrichales</taxon>
        <taxon>Piscirickettsiaceae</taxon>
        <taxon>Cycloclasticus</taxon>
    </lineage>
</organism>
<reference evidence="2 3" key="1">
    <citation type="submission" date="2013-05" db="EMBL/GenBank/DDBJ databases">
        <title>Between feast and famine: a lifestyle of most important marine PAH-degrading bacterium Cycloclasticus sp. 7ME.</title>
        <authorList>
            <person name="Yakimov M.M."/>
            <person name="Messina E."/>
            <person name="Genovese M."/>
            <person name="Denaro R."/>
            <person name="Crisafi F."/>
            <person name="Russo D."/>
            <person name="Cappello S."/>
            <person name="Santisi S."/>
            <person name="Smedile F."/>
            <person name="Golyshina O.V."/>
            <person name="Tran H."/>
            <person name="Pieper D.H."/>
            <person name="Golyshin P.N."/>
            <person name="Giuliano L."/>
        </authorList>
    </citation>
    <scope>NUCLEOTIDE SEQUENCE [LARGE SCALE GENOMIC DNA]</scope>
    <source>
        <strain evidence="2 3">78-ME</strain>
    </source>
</reference>
<dbReference type="RefSeq" id="WP_020932481.1">
    <property type="nucleotide sequence ID" value="NC_021917.1"/>
</dbReference>
<dbReference type="eggNOG" id="COG1236">
    <property type="taxonomic scope" value="Bacteria"/>
</dbReference>
<proteinExistence type="predicted"/>